<dbReference type="PANTHER" id="PTHR37486:SF1">
    <property type="entry name" value="STRINGENT STARVATION PROTEIN B"/>
    <property type="match status" value="1"/>
</dbReference>
<dbReference type="PIRSF" id="PIRSF005276">
    <property type="entry name" value="SspB"/>
    <property type="match status" value="1"/>
</dbReference>
<name>A0ABW8PXC3_9GAMM</name>
<evidence type="ECO:0000313" key="2">
    <source>
        <dbReference type="EMBL" id="MFK7160957.1"/>
    </source>
</evidence>
<dbReference type="GO" id="GO:0008233">
    <property type="term" value="F:peptidase activity"/>
    <property type="evidence" value="ECO:0007669"/>
    <property type="project" value="UniProtKB-KW"/>
</dbReference>
<keyword evidence="2" id="KW-0645">Protease</keyword>
<evidence type="ECO:0000256" key="1">
    <source>
        <dbReference type="SAM" id="MobiDB-lite"/>
    </source>
</evidence>
<dbReference type="NCBIfam" id="NF008769">
    <property type="entry name" value="PRK11798.2-5"/>
    <property type="match status" value="1"/>
</dbReference>
<dbReference type="GO" id="GO:0006508">
    <property type="term" value="P:proteolysis"/>
    <property type="evidence" value="ECO:0007669"/>
    <property type="project" value="UniProtKB-KW"/>
</dbReference>
<sequence length="144" mass="15730">MSLSSRPYLLRALYEWLLDNELTPYILVAADVPGVRVPQHLVKDGQITLNIAPSAVRDLLMDMEWVTFSARFNGQPMQVDLPIDAVLAIFARENGAGMAFGAEPVLAALKGQAQSAPEQQEAKQEVKEESKASSAKVSHLTVIK</sequence>
<dbReference type="SUPFAM" id="SSF101738">
    <property type="entry name" value="SspB-like"/>
    <property type="match status" value="1"/>
</dbReference>
<dbReference type="EMBL" id="JBANFI010000004">
    <property type="protein sequence ID" value="MFK7160957.1"/>
    <property type="molecule type" value="Genomic_DNA"/>
</dbReference>
<feature type="compositionally biased region" description="Basic and acidic residues" evidence="1">
    <location>
        <begin position="120"/>
        <end position="131"/>
    </location>
</feature>
<dbReference type="NCBIfam" id="NF008763">
    <property type="entry name" value="PRK11798.1-2"/>
    <property type="match status" value="1"/>
</dbReference>
<organism evidence="2 3">
    <name type="scientific">Marinospirillum alkalitolerans</name>
    <dbReference type="NCBI Taxonomy" id="3123374"/>
    <lineage>
        <taxon>Bacteria</taxon>
        <taxon>Pseudomonadati</taxon>
        <taxon>Pseudomonadota</taxon>
        <taxon>Gammaproteobacteria</taxon>
        <taxon>Oceanospirillales</taxon>
        <taxon>Oceanospirillaceae</taxon>
        <taxon>Marinospirillum</taxon>
    </lineage>
</organism>
<keyword evidence="2" id="KW-0378">Hydrolase</keyword>
<dbReference type="Gene3D" id="2.30.30.220">
    <property type="entry name" value="SspB-like"/>
    <property type="match status" value="1"/>
</dbReference>
<dbReference type="Proteomes" id="UP001621714">
    <property type="component" value="Unassembled WGS sequence"/>
</dbReference>
<protein>
    <submittedName>
        <fullName evidence="2">ClpXP protease specificity-enhancing factor</fullName>
    </submittedName>
</protein>
<evidence type="ECO:0000313" key="3">
    <source>
        <dbReference type="Proteomes" id="UP001621714"/>
    </source>
</evidence>
<keyword evidence="3" id="KW-1185">Reference proteome</keyword>
<feature type="region of interest" description="Disordered" evidence="1">
    <location>
        <begin position="111"/>
        <end position="144"/>
    </location>
</feature>
<proteinExistence type="predicted"/>
<dbReference type="InterPro" id="IPR036760">
    <property type="entry name" value="SspB-like_sf"/>
</dbReference>
<comment type="caution">
    <text evidence="2">The sequence shown here is derived from an EMBL/GenBank/DDBJ whole genome shotgun (WGS) entry which is preliminary data.</text>
</comment>
<dbReference type="PANTHER" id="PTHR37486">
    <property type="entry name" value="STRINGENT STARVATION PROTEIN B"/>
    <property type="match status" value="1"/>
</dbReference>
<gene>
    <name evidence="2" type="ORF">V6U78_07910</name>
</gene>
<dbReference type="InterPro" id="IPR007481">
    <property type="entry name" value="SspB"/>
</dbReference>
<dbReference type="RefSeq" id="WP_405339172.1">
    <property type="nucleotide sequence ID" value="NZ_JBANFI010000004.1"/>
</dbReference>
<reference evidence="2 3" key="1">
    <citation type="submission" date="2024-02" db="EMBL/GenBank/DDBJ databases">
        <title>Marinospirillum sp. MEB 164 isolated from Lonar lake sediment.</title>
        <authorList>
            <person name="Joshi A."/>
            <person name="Thite S."/>
        </authorList>
    </citation>
    <scope>NUCLEOTIDE SEQUENCE [LARGE SCALE GENOMIC DNA]</scope>
    <source>
        <strain evidence="2 3">MEB164</strain>
    </source>
</reference>
<accession>A0ABW8PXC3</accession>
<dbReference type="Pfam" id="PF04386">
    <property type="entry name" value="SspB"/>
    <property type="match status" value="1"/>
</dbReference>